<dbReference type="RefSeq" id="XP_027620917.1">
    <property type="nucleotide sequence ID" value="XM_027765116.1"/>
</dbReference>
<organism evidence="7 8">
    <name type="scientific">Sparassis crispa</name>
    <dbReference type="NCBI Taxonomy" id="139825"/>
    <lineage>
        <taxon>Eukaryota</taxon>
        <taxon>Fungi</taxon>
        <taxon>Dikarya</taxon>
        <taxon>Basidiomycota</taxon>
        <taxon>Agaricomycotina</taxon>
        <taxon>Agaricomycetes</taxon>
        <taxon>Polyporales</taxon>
        <taxon>Sparassidaceae</taxon>
        <taxon>Sparassis</taxon>
    </lineage>
</organism>
<dbReference type="InterPro" id="IPR036864">
    <property type="entry name" value="Zn2-C6_fun-type_DNA-bd_sf"/>
</dbReference>
<dbReference type="GO" id="GO:0000435">
    <property type="term" value="P:positive regulation of transcription from RNA polymerase II promoter by galactose"/>
    <property type="evidence" value="ECO:0007669"/>
    <property type="project" value="TreeGrafter"/>
</dbReference>
<dbReference type="STRING" id="139825.A0A401H6F3"/>
<name>A0A401H6F3_9APHY</name>
<evidence type="ECO:0000256" key="5">
    <source>
        <dbReference type="SAM" id="MobiDB-lite"/>
    </source>
</evidence>
<gene>
    <name evidence="7" type="ORF">SCP_1800260</name>
</gene>
<evidence type="ECO:0000256" key="4">
    <source>
        <dbReference type="ARBA" id="ARBA00023242"/>
    </source>
</evidence>
<feature type="region of interest" description="Disordered" evidence="5">
    <location>
        <begin position="1"/>
        <end position="31"/>
    </location>
</feature>
<comment type="caution">
    <text evidence="7">The sequence shown here is derived from an EMBL/GenBank/DDBJ whole genome shotgun (WGS) entry which is preliminary data.</text>
</comment>
<accession>A0A401H6F3</accession>
<dbReference type="PANTHER" id="PTHR47424">
    <property type="entry name" value="REGULATORY PROTEIN GAL4"/>
    <property type="match status" value="1"/>
</dbReference>
<dbReference type="GO" id="GO:0000978">
    <property type="term" value="F:RNA polymerase II cis-regulatory region sequence-specific DNA binding"/>
    <property type="evidence" value="ECO:0007669"/>
    <property type="project" value="TreeGrafter"/>
</dbReference>
<dbReference type="SUPFAM" id="SSF57701">
    <property type="entry name" value="Zn2/Cys6 DNA-binding domain"/>
    <property type="match status" value="1"/>
</dbReference>
<dbReference type="InParanoid" id="A0A401H6F3"/>
<sequence>MSAPGSSTKQDAHNHSASGDDEYTPRTPRRTPMACQFCRGRKMKCDGRQVCSNCNRRGIACTYAPVESNKVN</sequence>
<dbReference type="AlphaFoldDB" id="A0A401H6F3"/>
<dbReference type="Proteomes" id="UP000287166">
    <property type="component" value="Unassembled WGS sequence"/>
</dbReference>
<keyword evidence="3" id="KW-0804">Transcription</keyword>
<evidence type="ECO:0000313" key="7">
    <source>
        <dbReference type="EMBL" id="GBE90004.1"/>
    </source>
</evidence>
<dbReference type="GO" id="GO:0005634">
    <property type="term" value="C:nucleus"/>
    <property type="evidence" value="ECO:0007669"/>
    <property type="project" value="TreeGrafter"/>
</dbReference>
<dbReference type="GeneID" id="38786921"/>
<dbReference type="PANTHER" id="PTHR47424:SF3">
    <property type="entry name" value="REGULATORY PROTEIN GAL4"/>
    <property type="match status" value="1"/>
</dbReference>
<dbReference type="GO" id="GO:0008270">
    <property type="term" value="F:zinc ion binding"/>
    <property type="evidence" value="ECO:0007669"/>
    <property type="project" value="InterPro"/>
</dbReference>
<dbReference type="Pfam" id="PF00172">
    <property type="entry name" value="Zn_clus"/>
    <property type="match status" value="1"/>
</dbReference>
<dbReference type="OrthoDB" id="39175at2759"/>
<evidence type="ECO:0000259" key="6">
    <source>
        <dbReference type="PROSITE" id="PS50048"/>
    </source>
</evidence>
<keyword evidence="1" id="KW-0805">Transcription regulation</keyword>
<dbReference type="EMBL" id="BFAD01000018">
    <property type="protein sequence ID" value="GBE90004.1"/>
    <property type="molecule type" value="Genomic_DNA"/>
</dbReference>
<protein>
    <recommendedName>
        <fullName evidence="6">Zn(2)-C6 fungal-type domain-containing protein</fullName>
    </recommendedName>
</protein>
<dbReference type="PROSITE" id="PS50048">
    <property type="entry name" value="ZN2_CY6_FUNGAL_2"/>
    <property type="match status" value="1"/>
</dbReference>
<keyword evidence="2" id="KW-0238">DNA-binding</keyword>
<dbReference type="CDD" id="cd00067">
    <property type="entry name" value="GAL4"/>
    <property type="match status" value="1"/>
</dbReference>
<dbReference type="Gene3D" id="4.10.240.10">
    <property type="entry name" value="Zn(2)-C6 fungal-type DNA-binding domain"/>
    <property type="match status" value="1"/>
</dbReference>
<keyword evidence="4" id="KW-0539">Nucleus</keyword>
<dbReference type="PROSITE" id="PS00463">
    <property type="entry name" value="ZN2_CY6_FUNGAL_1"/>
    <property type="match status" value="1"/>
</dbReference>
<keyword evidence="8" id="KW-1185">Reference proteome</keyword>
<dbReference type="GO" id="GO:0000981">
    <property type="term" value="F:DNA-binding transcription factor activity, RNA polymerase II-specific"/>
    <property type="evidence" value="ECO:0007669"/>
    <property type="project" value="InterPro"/>
</dbReference>
<dbReference type="InterPro" id="IPR001138">
    <property type="entry name" value="Zn2Cys6_DnaBD"/>
</dbReference>
<dbReference type="SMART" id="SM00066">
    <property type="entry name" value="GAL4"/>
    <property type="match status" value="1"/>
</dbReference>
<reference evidence="7 8" key="1">
    <citation type="journal article" date="2018" name="Sci. Rep.">
        <title>Genome sequence of the cauliflower mushroom Sparassis crispa (Hanabiratake) and its association with beneficial usage.</title>
        <authorList>
            <person name="Kiyama R."/>
            <person name="Furutani Y."/>
            <person name="Kawaguchi K."/>
            <person name="Nakanishi T."/>
        </authorList>
    </citation>
    <scope>NUCLEOTIDE SEQUENCE [LARGE SCALE GENOMIC DNA]</scope>
</reference>
<evidence type="ECO:0000313" key="8">
    <source>
        <dbReference type="Proteomes" id="UP000287166"/>
    </source>
</evidence>
<evidence type="ECO:0000256" key="2">
    <source>
        <dbReference type="ARBA" id="ARBA00023125"/>
    </source>
</evidence>
<dbReference type="InterPro" id="IPR051127">
    <property type="entry name" value="Fungal_SecMet_Regulators"/>
</dbReference>
<feature type="domain" description="Zn(2)-C6 fungal-type" evidence="6">
    <location>
        <begin position="34"/>
        <end position="63"/>
    </location>
</feature>
<evidence type="ECO:0000256" key="1">
    <source>
        <dbReference type="ARBA" id="ARBA00023015"/>
    </source>
</evidence>
<proteinExistence type="predicted"/>
<evidence type="ECO:0000256" key="3">
    <source>
        <dbReference type="ARBA" id="ARBA00023163"/>
    </source>
</evidence>